<feature type="transmembrane region" description="Helical" evidence="1">
    <location>
        <begin position="57"/>
        <end position="78"/>
    </location>
</feature>
<accession>A0A9P0J5Q5</accession>
<protein>
    <submittedName>
        <fullName evidence="2">Uncharacterized protein</fullName>
    </submittedName>
</protein>
<reference evidence="2" key="2">
    <citation type="submission" date="2022-10" db="EMBL/GenBank/DDBJ databases">
        <authorList>
            <consortium name="ENA_rothamsted_submissions"/>
            <consortium name="culmorum"/>
            <person name="King R."/>
        </authorList>
    </citation>
    <scope>NUCLEOTIDE SEQUENCE</scope>
</reference>
<dbReference type="Proteomes" id="UP001154329">
    <property type="component" value="Chromosome 2"/>
</dbReference>
<dbReference type="AlphaFoldDB" id="A0A9P0J5Q5"/>
<keyword evidence="1" id="KW-0812">Transmembrane</keyword>
<keyword evidence="3" id="KW-1185">Reference proteome</keyword>
<evidence type="ECO:0000313" key="2">
    <source>
        <dbReference type="EMBL" id="CAH1725358.1"/>
    </source>
</evidence>
<keyword evidence="1" id="KW-1133">Transmembrane helix</keyword>
<organism evidence="2 3">
    <name type="scientific">Aphis gossypii</name>
    <name type="common">Cotton aphid</name>
    <dbReference type="NCBI Taxonomy" id="80765"/>
    <lineage>
        <taxon>Eukaryota</taxon>
        <taxon>Metazoa</taxon>
        <taxon>Ecdysozoa</taxon>
        <taxon>Arthropoda</taxon>
        <taxon>Hexapoda</taxon>
        <taxon>Insecta</taxon>
        <taxon>Pterygota</taxon>
        <taxon>Neoptera</taxon>
        <taxon>Paraneoptera</taxon>
        <taxon>Hemiptera</taxon>
        <taxon>Sternorrhyncha</taxon>
        <taxon>Aphidomorpha</taxon>
        <taxon>Aphidoidea</taxon>
        <taxon>Aphididae</taxon>
        <taxon>Aphidini</taxon>
        <taxon>Aphis</taxon>
        <taxon>Aphis</taxon>
    </lineage>
</organism>
<name>A0A9P0J5Q5_APHGO</name>
<proteinExistence type="predicted"/>
<evidence type="ECO:0000256" key="1">
    <source>
        <dbReference type="SAM" id="Phobius"/>
    </source>
</evidence>
<evidence type="ECO:0000313" key="3">
    <source>
        <dbReference type="Proteomes" id="UP001154329"/>
    </source>
</evidence>
<gene>
    <name evidence="2" type="ORF">APHIGO_LOCUS6460</name>
</gene>
<reference evidence="2" key="1">
    <citation type="submission" date="2022-02" db="EMBL/GenBank/DDBJ databases">
        <authorList>
            <person name="King R."/>
        </authorList>
    </citation>
    <scope>NUCLEOTIDE SEQUENCE</scope>
</reference>
<keyword evidence="1" id="KW-0472">Membrane</keyword>
<feature type="transmembrane region" description="Helical" evidence="1">
    <location>
        <begin position="85"/>
        <end position="105"/>
    </location>
</feature>
<dbReference type="EMBL" id="OU899035">
    <property type="protein sequence ID" value="CAH1725358.1"/>
    <property type="molecule type" value="Genomic_DNA"/>
</dbReference>
<sequence>MNIIYIYIYVYTGTTPAAARGIASELLKAPDRRRTLASAGLLFFSYLYMYIYIYINIYIVVFCYPHIFFSILFTYYFLSFQTEKGSLAFLFIFFFFLFFSISFLLCKKRKKYYSAHKLVGFAPTPIHTHTHTHPTTTTSPMYPQLYIYYIIFRAGQLLIKNFRDLFFFIAVKYRQEEELSYMRSTKTP</sequence>